<name>A0A1T4TSB7_9GAMM</name>
<comment type="function">
    <text evidence="10">Putative oxygen sensor; modulates the activity of FixJ, a transcriptional activator of nitrogen fixation fixK gene. FixL probably acts as a kinase that phosphorylates FixJ.</text>
</comment>
<dbReference type="CDD" id="cd16922">
    <property type="entry name" value="HATPase_EvgS-ArcB-TorS-like"/>
    <property type="match status" value="1"/>
</dbReference>
<evidence type="ECO:0000256" key="4">
    <source>
        <dbReference type="ARBA" id="ARBA00022679"/>
    </source>
</evidence>
<evidence type="ECO:0000256" key="1">
    <source>
        <dbReference type="ARBA" id="ARBA00000085"/>
    </source>
</evidence>
<feature type="transmembrane region" description="Helical" evidence="12">
    <location>
        <begin position="238"/>
        <end position="260"/>
    </location>
</feature>
<dbReference type="SMART" id="SM00091">
    <property type="entry name" value="PAS"/>
    <property type="match status" value="1"/>
</dbReference>
<dbReference type="PROSITE" id="PS50112">
    <property type="entry name" value="PAS"/>
    <property type="match status" value="1"/>
</dbReference>
<keyword evidence="9 12" id="KW-0472">Membrane</keyword>
<dbReference type="Pfam" id="PF00989">
    <property type="entry name" value="PAS"/>
    <property type="match status" value="1"/>
</dbReference>
<dbReference type="FunFam" id="1.10.287.130:FF:000001">
    <property type="entry name" value="Two-component sensor histidine kinase"/>
    <property type="match status" value="1"/>
</dbReference>
<dbReference type="EC" id="2.7.13.3" evidence="2"/>
<dbReference type="GO" id="GO:0006355">
    <property type="term" value="P:regulation of DNA-templated transcription"/>
    <property type="evidence" value="ECO:0007669"/>
    <property type="project" value="InterPro"/>
</dbReference>
<evidence type="ECO:0000313" key="15">
    <source>
        <dbReference type="EMBL" id="SKA43231.1"/>
    </source>
</evidence>
<keyword evidence="4" id="KW-0808">Transferase</keyword>
<reference evidence="16" key="1">
    <citation type="submission" date="2017-02" db="EMBL/GenBank/DDBJ databases">
        <authorList>
            <person name="Varghese N."/>
            <person name="Submissions S."/>
        </authorList>
    </citation>
    <scope>NUCLEOTIDE SEQUENCE [LARGE SCALE GENOMIC DNA]</scope>
    <source>
        <strain evidence="16">DSM 22720</strain>
    </source>
</reference>
<evidence type="ECO:0000256" key="7">
    <source>
        <dbReference type="ARBA" id="ARBA00022840"/>
    </source>
</evidence>
<dbReference type="Gene3D" id="1.10.287.130">
    <property type="match status" value="1"/>
</dbReference>
<dbReference type="InterPro" id="IPR036097">
    <property type="entry name" value="HisK_dim/P_sf"/>
</dbReference>
<dbReference type="InterPro" id="IPR004358">
    <property type="entry name" value="Sig_transdc_His_kin-like_C"/>
</dbReference>
<dbReference type="EMBL" id="FUXU01000001">
    <property type="protein sequence ID" value="SKA43231.1"/>
    <property type="molecule type" value="Genomic_DNA"/>
</dbReference>
<evidence type="ECO:0000256" key="11">
    <source>
        <dbReference type="ARBA" id="ARBA00070616"/>
    </source>
</evidence>
<dbReference type="FunFam" id="3.30.450.20:FF:000060">
    <property type="entry name" value="Sensor protein FixL"/>
    <property type="match status" value="1"/>
</dbReference>
<keyword evidence="16" id="KW-1185">Reference proteome</keyword>
<dbReference type="InterPro" id="IPR000014">
    <property type="entry name" value="PAS"/>
</dbReference>
<dbReference type="Proteomes" id="UP000190162">
    <property type="component" value="Unassembled WGS sequence"/>
</dbReference>
<dbReference type="InterPro" id="IPR003594">
    <property type="entry name" value="HATPase_dom"/>
</dbReference>
<evidence type="ECO:0000256" key="9">
    <source>
        <dbReference type="ARBA" id="ARBA00023136"/>
    </source>
</evidence>
<evidence type="ECO:0000256" key="10">
    <source>
        <dbReference type="ARBA" id="ARBA00059827"/>
    </source>
</evidence>
<keyword evidence="12" id="KW-1133">Transmembrane helix</keyword>
<dbReference type="RefSeq" id="WP_078750594.1">
    <property type="nucleotide sequence ID" value="NZ_FUXU01000001.1"/>
</dbReference>
<dbReference type="InterPro" id="IPR005467">
    <property type="entry name" value="His_kinase_dom"/>
</dbReference>
<dbReference type="SMART" id="SM00387">
    <property type="entry name" value="HATPase_c"/>
    <property type="match status" value="1"/>
</dbReference>
<dbReference type="GO" id="GO:0005886">
    <property type="term" value="C:plasma membrane"/>
    <property type="evidence" value="ECO:0007669"/>
    <property type="project" value="UniProtKB-ARBA"/>
</dbReference>
<evidence type="ECO:0000256" key="3">
    <source>
        <dbReference type="ARBA" id="ARBA00022553"/>
    </source>
</evidence>
<keyword evidence="8" id="KW-0902">Two-component regulatory system</keyword>
<dbReference type="InterPro" id="IPR013767">
    <property type="entry name" value="PAS_fold"/>
</dbReference>
<dbReference type="SUPFAM" id="SSF55785">
    <property type="entry name" value="PYP-like sensor domain (PAS domain)"/>
    <property type="match status" value="1"/>
</dbReference>
<dbReference type="SMART" id="SM00388">
    <property type="entry name" value="HisKA"/>
    <property type="match status" value="1"/>
</dbReference>
<feature type="domain" description="Histidine kinase" evidence="13">
    <location>
        <begin position="454"/>
        <end position="673"/>
    </location>
</feature>
<dbReference type="InterPro" id="IPR011006">
    <property type="entry name" value="CheY-like_superfamily"/>
</dbReference>
<dbReference type="PANTHER" id="PTHR43047:SF72">
    <property type="entry name" value="OSMOSENSING HISTIDINE PROTEIN KINASE SLN1"/>
    <property type="match status" value="1"/>
</dbReference>
<dbReference type="PANTHER" id="PTHR43047">
    <property type="entry name" value="TWO-COMPONENT HISTIDINE PROTEIN KINASE"/>
    <property type="match status" value="1"/>
</dbReference>
<keyword evidence="6" id="KW-0418">Kinase</keyword>
<keyword evidence="12" id="KW-0812">Transmembrane</keyword>
<dbReference type="AlphaFoldDB" id="A0A1T4TSB7"/>
<dbReference type="SUPFAM" id="SSF47384">
    <property type="entry name" value="Homodimeric domain of signal transducing histidine kinase"/>
    <property type="match status" value="1"/>
</dbReference>
<dbReference type="PRINTS" id="PR00344">
    <property type="entry name" value="BCTRLSENSOR"/>
</dbReference>
<dbReference type="SUPFAM" id="SSF52172">
    <property type="entry name" value="CheY-like"/>
    <property type="match status" value="1"/>
</dbReference>
<dbReference type="GO" id="GO:0009927">
    <property type="term" value="F:histidine phosphotransfer kinase activity"/>
    <property type="evidence" value="ECO:0007669"/>
    <property type="project" value="TreeGrafter"/>
</dbReference>
<evidence type="ECO:0000256" key="8">
    <source>
        <dbReference type="ARBA" id="ARBA00023012"/>
    </source>
</evidence>
<gene>
    <name evidence="15" type="ORF">SAMN02745132_00008</name>
</gene>
<evidence type="ECO:0000256" key="12">
    <source>
        <dbReference type="SAM" id="Phobius"/>
    </source>
</evidence>
<dbReference type="InterPro" id="IPR036890">
    <property type="entry name" value="HATPase_C_sf"/>
</dbReference>
<dbReference type="CDD" id="cd00130">
    <property type="entry name" value="PAS"/>
    <property type="match status" value="1"/>
</dbReference>
<feature type="domain" description="PAS" evidence="14">
    <location>
        <begin position="323"/>
        <end position="393"/>
    </location>
</feature>
<dbReference type="InterPro" id="IPR003661">
    <property type="entry name" value="HisK_dim/P_dom"/>
</dbReference>
<dbReference type="Gene3D" id="3.30.450.20">
    <property type="entry name" value="PAS domain"/>
    <property type="match status" value="1"/>
</dbReference>
<dbReference type="NCBIfam" id="TIGR00229">
    <property type="entry name" value="sensory_box"/>
    <property type="match status" value="1"/>
</dbReference>
<comment type="catalytic activity">
    <reaction evidence="1">
        <text>ATP + protein L-histidine = ADP + protein N-phospho-L-histidine.</text>
        <dbReference type="EC" id="2.7.13.3"/>
    </reaction>
</comment>
<dbReference type="GO" id="GO:0000155">
    <property type="term" value="F:phosphorelay sensor kinase activity"/>
    <property type="evidence" value="ECO:0007669"/>
    <property type="project" value="InterPro"/>
</dbReference>
<dbReference type="OrthoDB" id="9792854at2"/>
<dbReference type="Pfam" id="PF02518">
    <property type="entry name" value="HATPase_c"/>
    <property type="match status" value="1"/>
</dbReference>
<dbReference type="InterPro" id="IPR035965">
    <property type="entry name" value="PAS-like_dom_sf"/>
</dbReference>
<dbReference type="Gene3D" id="3.30.565.10">
    <property type="entry name" value="Histidine kinase-like ATPase, C-terminal domain"/>
    <property type="match status" value="1"/>
</dbReference>
<keyword evidence="7" id="KW-0067">ATP-binding</keyword>
<dbReference type="CDD" id="cd00082">
    <property type="entry name" value="HisKA"/>
    <property type="match status" value="1"/>
</dbReference>
<proteinExistence type="predicted"/>
<dbReference type="SUPFAM" id="SSF55874">
    <property type="entry name" value="ATPase domain of HSP90 chaperone/DNA topoisomerase II/histidine kinase"/>
    <property type="match status" value="1"/>
</dbReference>
<organism evidence="15 16">
    <name type="scientific">Enterovibrio nigricans DSM 22720</name>
    <dbReference type="NCBI Taxonomy" id="1121868"/>
    <lineage>
        <taxon>Bacteria</taxon>
        <taxon>Pseudomonadati</taxon>
        <taxon>Pseudomonadota</taxon>
        <taxon>Gammaproteobacteria</taxon>
        <taxon>Vibrionales</taxon>
        <taxon>Vibrionaceae</taxon>
        <taxon>Enterovibrio</taxon>
    </lineage>
</organism>
<evidence type="ECO:0000259" key="14">
    <source>
        <dbReference type="PROSITE" id="PS50112"/>
    </source>
</evidence>
<protein>
    <recommendedName>
        <fullName evidence="11">Sensor protein FixL</fullName>
        <ecNumber evidence="2">2.7.13.3</ecNumber>
    </recommendedName>
</protein>
<evidence type="ECO:0000256" key="2">
    <source>
        <dbReference type="ARBA" id="ARBA00012438"/>
    </source>
</evidence>
<dbReference type="Pfam" id="PF00512">
    <property type="entry name" value="HisKA"/>
    <property type="match status" value="1"/>
</dbReference>
<dbReference type="PROSITE" id="PS50109">
    <property type="entry name" value="HIS_KIN"/>
    <property type="match status" value="1"/>
</dbReference>
<dbReference type="FunFam" id="3.30.565.10:FF:000006">
    <property type="entry name" value="Sensor histidine kinase WalK"/>
    <property type="match status" value="1"/>
</dbReference>
<evidence type="ECO:0000256" key="6">
    <source>
        <dbReference type="ARBA" id="ARBA00022777"/>
    </source>
</evidence>
<evidence type="ECO:0000259" key="13">
    <source>
        <dbReference type="PROSITE" id="PS50109"/>
    </source>
</evidence>
<evidence type="ECO:0000256" key="5">
    <source>
        <dbReference type="ARBA" id="ARBA00022741"/>
    </source>
</evidence>
<keyword evidence="3" id="KW-0597">Phosphoprotein</keyword>
<sequence>MTKTKSLANHFSASILSLLFGFFLFVIAATSIMQFERLEAQLREELHVEAFNKLNLINVELNSLRQIVTRMASSQLSINGLIDLSHTYFHHALDDITHLTAVSDAQAFDYAGEPLFGDYHAPPAWYNASLVNETLSTGQGTVLFINGDFFIVEPIMYYGSLQGGVIASVSAEELIKRVFDNPRYSYSVSFGNHWKYSNVNSRSDGVTRTMVAPDNMHISAFNTSISLIEPYSYLLKGIYPWLISFIVLGMIGLLPVIFIARRIGLKMARPITTLAHNVSEGNYPIISTSNANEMEELTMAFNLAHGQIVDANKTRVETERLSGESRLLAIVDTVADGIITITKQGHIATFNPAAEALFGYKRHEVIGKKVNILMTESDSDSHDNYLSNYLGGRPAQIIGVGREVIAKRSDGSTFPADLSISEMHVAGERMFTGIIRDITQRKKDQQLKREFIATVSHELRTPLTSIRGALGLIIGKFDGQFPAQGKKMLTMALRNCERLTLLINDILDIEKLQSEQMSLNLTETNLNSIIRRSIEDNEGYAKHHEVTLCYLPGPTGAFVNADPGRLQQVMANLLSNAIKYSEKGENVTISLRRQNDFYRVDVCDNGTGIPTEFHDRIFERFSQADSSDTRKRGGTGLGLAISRTIIENHRGEINFFSTVGQGSTFFFTLPVYAAETATLPTNIPVVQSEDKKPSERYQALYIDADNALFHDINKALSGFCNMVYAPSIEAAKAALSNQTFDLIMMDWQLNGQDIPAFLYEDRVSQTNIILLSNDPPDFFLPEHISTMHQKSQLNINALKSEVRLILKNRNIREAM</sequence>
<accession>A0A1T4TSB7</accession>
<dbReference type="GO" id="GO:0005524">
    <property type="term" value="F:ATP binding"/>
    <property type="evidence" value="ECO:0007669"/>
    <property type="project" value="UniProtKB-KW"/>
</dbReference>
<evidence type="ECO:0000313" key="16">
    <source>
        <dbReference type="Proteomes" id="UP000190162"/>
    </source>
</evidence>
<keyword evidence="5" id="KW-0547">Nucleotide-binding</keyword>